<evidence type="ECO:0000256" key="19">
    <source>
        <dbReference type="ARBA" id="ARBA00031040"/>
    </source>
</evidence>
<dbReference type="RefSeq" id="WP_156682599.1">
    <property type="nucleotide sequence ID" value="NZ_CACRUW010000018.1"/>
</dbReference>
<evidence type="ECO:0000256" key="6">
    <source>
        <dbReference type="ARBA" id="ARBA00012032"/>
    </source>
</evidence>
<name>A0A6N3FMR4_PARDI</name>
<feature type="binding site" evidence="23">
    <location>
        <position position="859"/>
    </location>
    <ligand>
        <name>methylcob(III)alamin</name>
        <dbReference type="ChEBI" id="CHEBI:28115"/>
    </ligand>
</feature>
<dbReference type="InterPro" id="IPR036589">
    <property type="entry name" value="HCY_dom_sf"/>
</dbReference>
<dbReference type="SUPFAM" id="SSF52242">
    <property type="entry name" value="Cobalamin (vitamin B12)-binding domain"/>
    <property type="match status" value="1"/>
</dbReference>
<keyword evidence="8 21" id="KW-0489">Methyltransferase</keyword>
<evidence type="ECO:0000256" key="18">
    <source>
        <dbReference type="ARBA" id="ARBA00025552"/>
    </source>
</evidence>
<dbReference type="GO" id="GO:0031419">
    <property type="term" value="F:cobalamin binding"/>
    <property type="evidence" value="ECO:0007669"/>
    <property type="project" value="UniProtKB-UniRule"/>
</dbReference>
<evidence type="ECO:0000256" key="12">
    <source>
        <dbReference type="ARBA" id="ARBA00022691"/>
    </source>
</evidence>
<comment type="function">
    <text evidence="18 21">Catalyzes the transfer of a methyl group from methyl-cobalamin to homocysteine, yielding enzyme-bound cob(I)alamin and methionine. Subsequently, remethylates the cofactor using methyltetrahydrofolate.</text>
</comment>
<comment type="domain">
    <text evidence="21">Modular enzyme with four functionally distinct domains. The isolated Hcy-binding domain catalyzes methyl transfer from free methylcobalamin to homocysteine. The Hcy-binding domain in association with the pterin-binding domain catalyzes the methylation of cob(I)alamin by methyltetrahydrofolate and the methylation of homocysteine. The B12-binding domain binds the cofactor. The AdoMet activation domain binds S-adenosyl-L-methionine. Under aerobic conditions cob(I)alamin can be converted to inactive cob(II)alamin. Reductive methylation by S-adenosyl-L-methionine and flavodoxin regenerates methylcobalamin.</text>
</comment>
<feature type="binding site" evidence="23">
    <location>
        <begin position="755"/>
        <end position="759"/>
    </location>
    <ligand>
        <name>methylcob(III)alamin</name>
        <dbReference type="ChEBI" id="CHEBI:28115"/>
    </ligand>
</feature>
<dbReference type="Gene3D" id="1.10.1240.10">
    <property type="entry name" value="Methionine synthase domain"/>
    <property type="match status" value="1"/>
</dbReference>
<keyword evidence="13 21" id="KW-0479">Metal-binding</keyword>
<dbReference type="SMART" id="SM01018">
    <property type="entry name" value="B12-binding_2"/>
    <property type="match status" value="1"/>
</dbReference>
<dbReference type="InterPro" id="IPR003759">
    <property type="entry name" value="Cbl-bd_cap"/>
</dbReference>
<keyword evidence="12 21" id="KW-0949">S-adenosyl-L-methionine</keyword>
<dbReference type="SUPFAM" id="SSF82282">
    <property type="entry name" value="Homocysteine S-methyltransferase"/>
    <property type="match status" value="1"/>
</dbReference>
<evidence type="ECO:0000256" key="1">
    <source>
        <dbReference type="ARBA" id="ARBA00001700"/>
    </source>
</evidence>
<dbReference type="FunFam" id="1.10.1240.10:FF:000001">
    <property type="entry name" value="Methionine synthase"/>
    <property type="match status" value="1"/>
</dbReference>
<evidence type="ECO:0000256" key="2">
    <source>
        <dbReference type="ARBA" id="ARBA00001947"/>
    </source>
</evidence>
<dbReference type="Pfam" id="PF02965">
    <property type="entry name" value="Met_synt_B12"/>
    <property type="match status" value="1"/>
</dbReference>
<evidence type="ECO:0000256" key="15">
    <source>
        <dbReference type="ARBA" id="ARBA00022833"/>
    </source>
</evidence>
<evidence type="ECO:0000256" key="13">
    <source>
        <dbReference type="ARBA" id="ARBA00022723"/>
    </source>
</evidence>
<feature type="domain" description="AdoMet activation" evidence="27">
    <location>
        <begin position="894"/>
        <end position="1207"/>
    </location>
</feature>
<comment type="cofactor">
    <cofactor evidence="2 21 24">
        <name>Zn(2+)</name>
        <dbReference type="ChEBI" id="CHEBI:29105"/>
    </cofactor>
</comment>
<dbReference type="Pfam" id="PF02574">
    <property type="entry name" value="S-methyl_trans"/>
    <property type="match status" value="1"/>
</dbReference>
<dbReference type="Pfam" id="PF02607">
    <property type="entry name" value="B12-binding_2"/>
    <property type="match status" value="1"/>
</dbReference>
<comment type="similarity">
    <text evidence="5">Belongs to the vitamin-B12 dependent methionine synthase family.</text>
</comment>
<keyword evidence="17 21" id="KW-0170">Cobalt</keyword>
<feature type="binding site" evidence="22 24">
    <location>
        <position position="309"/>
    </location>
    <ligand>
        <name>Zn(2+)</name>
        <dbReference type="ChEBI" id="CHEBI:29105"/>
    </ligand>
</feature>
<evidence type="ECO:0000256" key="4">
    <source>
        <dbReference type="ARBA" id="ARBA00005178"/>
    </source>
</evidence>
<keyword evidence="11 21" id="KW-0808">Transferase</keyword>
<evidence type="ECO:0000256" key="21">
    <source>
        <dbReference type="PIRNR" id="PIRNR000381"/>
    </source>
</evidence>
<evidence type="ECO:0000259" key="26">
    <source>
        <dbReference type="PROSITE" id="PS50972"/>
    </source>
</evidence>
<dbReference type="InterPro" id="IPR036724">
    <property type="entry name" value="Cobalamin-bd_sf"/>
</dbReference>
<evidence type="ECO:0000256" key="11">
    <source>
        <dbReference type="ARBA" id="ARBA00022679"/>
    </source>
</evidence>
<dbReference type="InterPro" id="IPR011822">
    <property type="entry name" value="MetH"/>
</dbReference>
<evidence type="ECO:0000256" key="22">
    <source>
        <dbReference type="PIRSR" id="PIRSR000381-1"/>
    </source>
</evidence>
<dbReference type="Gene3D" id="3.20.20.330">
    <property type="entry name" value="Homocysteine-binding-like domain"/>
    <property type="match status" value="1"/>
</dbReference>
<dbReference type="NCBIfam" id="TIGR02082">
    <property type="entry name" value="metH"/>
    <property type="match status" value="1"/>
</dbReference>
<dbReference type="Gene3D" id="3.40.50.280">
    <property type="entry name" value="Cobalamin-binding domain"/>
    <property type="match status" value="1"/>
</dbReference>
<dbReference type="Gene3D" id="1.10.288.10">
    <property type="entry name" value="Cobalamin-dependent Methionine Synthase, domain 2"/>
    <property type="match status" value="1"/>
</dbReference>
<dbReference type="Gene3D" id="3.20.20.20">
    <property type="entry name" value="Dihydropteroate synthase-like"/>
    <property type="match status" value="1"/>
</dbReference>
<dbReference type="PROSITE" id="PS51337">
    <property type="entry name" value="B12_BINDING_NTER"/>
    <property type="match status" value="1"/>
</dbReference>
<dbReference type="CDD" id="cd00740">
    <property type="entry name" value="MeTr"/>
    <property type="match status" value="1"/>
</dbReference>
<organism evidence="30">
    <name type="scientific">Parabacteroides distasonis</name>
    <dbReference type="NCBI Taxonomy" id="823"/>
    <lineage>
        <taxon>Bacteria</taxon>
        <taxon>Pseudomonadati</taxon>
        <taxon>Bacteroidota</taxon>
        <taxon>Bacteroidia</taxon>
        <taxon>Bacteroidales</taxon>
        <taxon>Tannerellaceae</taxon>
        <taxon>Parabacteroides</taxon>
    </lineage>
</organism>
<evidence type="ECO:0000256" key="14">
    <source>
        <dbReference type="ARBA" id="ARBA00022737"/>
    </source>
</evidence>
<keyword evidence="10 21" id="KW-0846">Cobalamin</keyword>
<dbReference type="CDD" id="cd02069">
    <property type="entry name" value="methionine_synthase_B12_BD"/>
    <property type="match status" value="1"/>
</dbReference>
<evidence type="ECO:0000256" key="9">
    <source>
        <dbReference type="ARBA" id="ARBA00022605"/>
    </source>
</evidence>
<feature type="binding site" evidence="23">
    <location>
        <begin position="1173"/>
        <end position="1174"/>
    </location>
    <ligand>
        <name>S-adenosyl-L-methionine</name>
        <dbReference type="ChEBI" id="CHEBI:59789"/>
    </ligand>
</feature>
<evidence type="ECO:0000259" key="28">
    <source>
        <dbReference type="PROSITE" id="PS51332"/>
    </source>
</evidence>
<dbReference type="SUPFAM" id="SSF47644">
    <property type="entry name" value="Methionine synthase domain"/>
    <property type="match status" value="1"/>
</dbReference>
<dbReference type="InterPro" id="IPR003726">
    <property type="entry name" value="HCY_dom"/>
</dbReference>
<dbReference type="Pfam" id="PF00809">
    <property type="entry name" value="Pterin_bind"/>
    <property type="match status" value="1"/>
</dbReference>
<dbReference type="PROSITE" id="PS50970">
    <property type="entry name" value="HCY"/>
    <property type="match status" value="1"/>
</dbReference>
<reference evidence="30" key="1">
    <citation type="submission" date="2019-11" db="EMBL/GenBank/DDBJ databases">
        <authorList>
            <person name="Feng L."/>
        </authorList>
    </citation>
    <scope>NUCLEOTIDE SEQUENCE</scope>
    <source>
        <strain evidence="30">PdistasonisLFYP31</strain>
    </source>
</reference>
<dbReference type="GO" id="GO:0050667">
    <property type="term" value="P:homocysteine metabolic process"/>
    <property type="evidence" value="ECO:0007669"/>
    <property type="project" value="TreeGrafter"/>
</dbReference>
<dbReference type="GO" id="GO:0008270">
    <property type="term" value="F:zinc ion binding"/>
    <property type="evidence" value="ECO:0007669"/>
    <property type="project" value="UniProtKB-UniRule"/>
</dbReference>
<dbReference type="InterPro" id="IPR037010">
    <property type="entry name" value="VitB12-dep_Met_synth_activ_sf"/>
</dbReference>
<feature type="domain" description="Pterin-binding" evidence="26">
    <location>
        <begin position="354"/>
        <end position="615"/>
    </location>
</feature>
<sequence length="1207" mass="133903">MNKERFLRLLNERILILDGGMGTMIQSFKLNEQDYRGKRFADFPGQLKGNNDLLCITRPDVIQSIHRQYLDAGADIFATNTFNANAISMADYAMEAYVREINLAAGRLSREVADTYMAEHPDRTIFVAGSIGPTNKTASMSPDVSDPAYRAVTYKDLYNAYKEQVEGLVDGGVDIILFETTFDTLNVKAGLEAAEVVLKEKEKDLPIMLSLTLSAQGGRTFSGQTLLAFLASIQHTHIVSVGLNCSFGAADMKPYLQELAKYAPYYISAYPNAGLPNSFGTYDETPDKMAQHVKPFVEEGLVNIIGGCCGTTPAHISRYPELVKGAKPHIPALKPDCLWLSGLELLEVKPENNFVNVGERCNVAGSRKFLRLIKEGSYEEALTIARKQVEDGAQVIDINMDDGMLDAVKEMKTFLNLIASEPDIARVPVMIDSSKWEVIEEGLMCVQGKSIVNSISLKEGEEVFLKHAARIKQLGAAAVVMAFDEKGQADTYERKIEICERAYRLLIEKIDFNPQDIIFDPNVLAIATGMEEHNGYGLAFIRAVEWIKKNLPGAKVSGGVSNLSFSFRGNNHVREAMHSVFLYHAIGKGMDMGIVNPSTSVLYEDIEPEFRTLLEDVILARRPEAAEELITYAQNLHVQTSGETPEKHEVWRELSLKERLEHALIKGIGDYLEDDLQEALQIYPHAVDIIDGPLMSGMNKVGELFGAGKMFLPQVVKTARTMKKAVAILQPAIESEKKASGSAKAGKVIFATVKGDVHDIGKNIVSIVLSCNNYEVIDLGVMVPADVIIKKAIEEKPDLVCLSGLITPSLEEMAHVADEMQKAGLTIPMMVGGATTSKLHTAVKIAPHYDYPVIHVLDASQNPLIAAKLLNPDTRDAYIMELEQEQEALRASLGQKKEVLISLSEARKHPIEIDWTGYIPVVPARMGVHVIPYIPLEEVIPYIHWTFFFSAWKLNGEKDRAKAAEAMQLHKDAVRLLDRLVNMKVEYCKAIYGFFPANSEGDTIRMGNTVLPLLRQQAKKEESIYKCLSDYVLPVSEGRTDYVGAFVVTAGAGADELKDEFEREGDTYNSMLLQTLTDRLAEATAEYLHEKVRKEYWGYAKDESLSIPDLYKVKYQGIRPAIGYPSLPDQLLNFTLDGLLDMSQIGVSLTENGAMYPTASVSGIYIAHPSSQYFMIGSIDEEQLKDYASRRNLTEEQVRKLLSRNIG</sequence>
<feature type="binding site" evidence="23">
    <location>
        <position position="803"/>
    </location>
    <ligand>
        <name>methylcob(III)alamin</name>
        <dbReference type="ChEBI" id="CHEBI:28115"/>
    </ligand>
</feature>
<feature type="binding site" evidence="23">
    <location>
        <position position="807"/>
    </location>
    <ligand>
        <name>methylcob(III)alamin</name>
        <dbReference type="ChEBI" id="CHEBI:28115"/>
    </ligand>
</feature>
<evidence type="ECO:0000256" key="23">
    <source>
        <dbReference type="PIRSR" id="PIRSR000381-2"/>
    </source>
</evidence>
<dbReference type="GO" id="GO:0032259">
    <property type="term" value="P:methylation"/>
    <property type="evidence" value="ECO:0007669"/>
    <property type="project" value="UniProtKB-KW"/>
</dbReference>
<dbReference type="PROSITE" id="PS51332">
    <property type="entry name" value="B12_BINDING"/>
    <property type="match status" value="1"/>
</dbReference>
<evidence type="ECO:0000256" key="8">
    <source>
        <dbReference type="ARBA" id="ARBA00022603"/>
    </source>
</evidence>
<dbReference type="EMBL" id="CACRUW010000018">
    <property type="protein sequence ID" value="VYU53245.1"/>
    <property type="molecule type" value="Genomic_DNA"/>
</dbReference>
<keyword evidence="9 21" id="KW-0028">Amino-acid biosynthesis</keyword>
<comment type="pathway">
    <text evidence="4 21">Amino-acid biosynthesis; L-methionine biosynthesis via de novo pathway; L-methionine from L-homocysteine (MetH route): step 1/1.</text>
</comment>
<dbReference type="InterPro" id="IPR004223">
    <property type="entry name" value="VitB12-dep_Met_synth_activ_dom"/>
</dbReference>
<evidence type="ECO:0000256" key="17">
    <source>
        <dbReference type="ARBA" id="ARBA00023285"/>
    </source>
</evidence>
<dbReference type="AlphaFoldDB" id="A0A6N3FMR4"/>
<protein>
    <recommendedName>
        <fullName evidence="7 20">Methionine synthase</fullName>
        <ecNumber evidence="6 20">2.1.1.13</ecNumber>
    </recommendedName>
    <alternativeName>
        <fullName evidence="19 21">5-methyltetrahydrofolate--homocysteine methyltransferase</fullName>
    </alternativeName>
</protein>
<dbReference type="GO" id="GO:0005829">
    <property type="term" value="C:cytosol"/>
    <property type="evidence" value="ECO:0007669"/>
    <property type="project" value="TreeGrafter"/>
</dbReference>
<dbReference type="Pfam" id="PF02310">
    <property type="entry name" value="B12-binding"/>
    <property type="match status" value="1"/>
</dbReference>
<dbReference type="FunFam" id="3.20.20.20:FF:000002">
    <property type="entry name" value="Methionine synthase"/>
    <property type="match status" value="1"/>
</dbReference>
<dbReference type="PANTHER" id="PTHR45833">
    <property type="entry name" value="METHIONINE SYNTHASE"/>
    <property type="match status" value="1"/>
</dbReference>
<evidence type="ECO:0000259" key="27">
    <source>
        <dbReference type="PROSITE" id="PS50974"/>
    </source>
</evidence>
<feature type="domain" description="B12-binding" evidence="28">
    <location>
        <begin position="745"/>
        <end position="880"/>
    </location>
</feature>
<feature type="binding site" evidence="22 24">
    <location>
        <position position="308"/>
    </location>
    <ligand>
        <name>Zn(2+)</name>
        <dbReference type="ChEBI" id="CHEBI:29105"/>
    </ligand>
</feature>
<dbReference type="InterPro" id="IPR036594">
    <property type="entry name" value="Meth_synthase_dom"/>
</dbReference>
<evidence type="ECO:0000259" key="29">
    <source>
        <dbReference type="PROSITE" id="PS51337"/>
    </source>
</evidence>
<dbReference type="EC" id="2.1.1.13" evidence="6 20"/>
<dbReference type="UniPathway" id="UPA00051">
    <property type="reaction ID" value="UER00081"/>
</dbReference>
<proteinExistence type="inferred from homology"/>
<dbReference type="SUPFAM" id="SSF56507">
    <property type="entry name" value="Methionine synthase activation domain-like"/>
    <property type="match status" value="1"/>
</dbReference>
<dbReference type="SUPFAM" id="SSF51717">
    <property type="entry name" value="Dihydropteroate synthetase-like"/>
    <property type="match status" value="1"/>
</dbReference>
<dbReference type="NCBIfam" id="NF007024">
    <property type="entry name" value="PRK09490.1"/>
    <property type="match status" value="1"/>
</dbReference>
<comment type="cofactor">
    <cofactor evidence="3 21 22">
        <name>methylcob(III)alamin</name>
        <dbReference type="ChEBI" id="CHEBI:28115"/>
    </cofactor>
</comment>
<feature type="domain" description="B12-binding N-terminal" evidence="29">
    <location>
        <begin position="647"/>
        <end position="741"/>
    </location>
</feature>
<dbReference type="PIRSF" id="PIRSF000381">
    <property type="entry name" value="MetH"/>
    <property type="match status" value="1"/>
</dbReference>
<dbReference type="PANTHER" id="PTHR45833:SF1">
    <property type="entry name" value="METHIONINE SYNTHASE"/>
    <property type="match status" value="1"/>
</dbReference>
<dbReference type="PROSITE" id="PS50972">
    <property type="entry name" value="PTERIN_BINDING"/>
    <property type="match status" value="1"/>
</dbReference>
<dbReference type="InterPro" id="IPR000489">
    <property type="entry name" value="Pterin-binding_dom"/>
</dbReference>
<evidence type="ECO:0000256" key="5">
    <source>
        <dbReference type="ARBA" id="ARBA00010398"/>
    </source>
</evidence>
<evidence type="ECO:0000256" key="10">
    <source>
        <dbReference type="ARBA" id="ARBA00022628"/>
    </source>
</evidence>
<keyword evidence="16 21" id="KW-0486">Methionine biosynthesis</keyword>
<accession>A0A6N3FMR4</accession>
<evidence type="ECO:0000259" key="25">
    <source>
        <dbReference type="PROSITE" id="PS50970"/>
    </source>
</evidence>
<comment type="catalytic activity">
    <reaction evidence="1 21">
        <text>(6S)-5-methyl-5,6,7,8-tetrahydrofolate + L-homocysteine = (6S)-5,6,7,8-tetrahydrofolate + L-methionine</text>
        <dbReference type="Rhea" id="RHEA:11172"/>
        <dbReference type="ChEBI" id="CHEBI:18608"/>
        <dbReference type="ChEBI" id="CHEBI:57453"/>
        <dbReference type="ChEBI" id="CHEBI:57844"/>
        <dbReference type="ChEBI" id="CHEBI:58199"/>
        <dbReference type="EC" id="2.1.1.13"/>
    </reaction>
</comment>
<dbReference type="InterPro" id="IPR006158">
    <property type="entry name" value="Cobalamin-bd"/>
</dbReference>
<dbReference type="FunFam" id="3.20.20.330:FF:000001">
    <property type="entry name" value="Methionine synthase"/>
    <property type="match status" value="1"/>
</dbReference>
<dbReference type="GO" id="GO:0008705">
    <property type="term" value="F:methionine synthase activity"/>
    <property type="evidence" value="ECO:0007669"/>
    <property type="project" value="UniProtKB-UniRule"/>
</dbReference>
<dbReference type="PROSITE" id="PS50974">
    <property type="entry name" value="ADOMET_ACTIVATION"/>
    <property type="match status" value="1"/>
</dbReference>
<evidence type="ECO:0000256" key="20">
    <source>
        <dbReference type="NCBIfam" id="TIGR02082"/>
    </source>
</evidence>
<gene>
    <name evidence="30" type="primary">metH</name>
    <name evidence="30" type="ORF">PDLFYP31_02963</name>
</gene>
<evidence type="ECO:0000256" key="16">
    <source>
        <dbReference type="ARBA" id="ARBA00023167"/>
    </source>
</evidence>
<dbReference type="InterPro" id="IPR050554">
    <property type="entry name" value="Met_Synthase/Corrinoid"/>
</dbReference>
<feature type="binding site" description="axial binding residue" evidence="22">
    <location>
        <position position="758"/>
    </location>
    <ligand>
        <name>methylcob(III)alamin</name>
        <dbReference type="ChEBI" id="CHEBI:28115"/>
    </ligand>
    <ligandPart>
        <name>Co</name>
        <dbReference type="ChEBI" id="CHEBI:27638"/>
    </ligandPart>
</feature>
<evidence type="ECO:0000256" key="3">
    <source>
        <dbReference type="ARBA" id="ARBA00001956"/>
    </source>
</evidence>
<dbReference type="Gene3D" id="3.10.196.10">
    <property type="entry name" value="Vitamin B12-dependent methionine synthase, activation domain"/>
    <property type="match status" value="1"/>
</dbReference>
<feature type="binding site" evidence="22 24">
    <location>
        <position position="245"/>
    </location>
    <ligand>
        <name>Zn(2+)</name>
        <dbReference type="ChEBI" id="CHEBI:29105"/>
    </ligand>
</feature>
<keyword evidence="15 21" id="KW-0862">Zinc</keyword>
<dbReference type="InterPro" id="IPR033706">
    <property type="entry name" value="Met_synthase_B12-bd"/>
</dbReference>
<evidence type="ECO:0000256" key="7">
    <source>
        <dbReference type="ARBA" id="ARBA00013998"/>
    </source>
</evidence>
<dbReference type="InterPro" id="IPR011005">
    <property type="entry name" value="Dihydropteroate_synth-like_sf"/>
</dbReference>
<evidence type="ECO:0000313" key="30">
    <source>
        <dbReference type="EMBL" id="VYU53245.1"/>
    </source>
</evidence>
<feature type="domain" description="Hcy-binding" evidence="25">
    <location>
        <begin position="3"/>
        <end position="323"/>
    </location>
</feature>
<keyword evidence="14" id="KW-0677">Repeat</keyword>
<feature type="binding site" evidence="23">
    <location>
        <position position="1119"/>
    </location>
    <ligand>
        <name>S-adenosyl-L-methionine</name>
        <dbReference type="ChEBI" id="CHEBI:59789"/>
    </ligand>
</feature>
<evidence type="ECO:0000256" key="24">
    <source>
        <dbReference type="PROSITE-ProRule" id="PRU00333"/>
    </source>
</evidence>
<dbReference type="GO" id="GO:0046653">
    <property type="term" value="P:tetrahydrofolate metabolic process"/>
    <property type="evidence" value="ECO:0007669"/>
    <property type="project" value="TreeGrafter"/>
</dbReference>